<evidence type="ECO:0000313" key="7">
    <source>
        <dbReference type="EMBL" id="KAF5953593.1"/>
    </source>
</evidence>
<dbReference type="Proteomes" id="UP000593564">
    <property type="component" value="Unassembled WGS sequence"/>
</dbReference>
<comment type="subcellular location">
    <subcellularLocation>
        <location evidence="1">Nucleus</location>
    </subcellularLocation>
</comment>
<evidence type="ECO:0000256" key="5">
    <source>
        <dbReference type="SAM" id="MobiDB-lite"/>
    </source>
</evidence>
<evidence type="ECO:0000256" key="3">
    <source>
        <dbReference type="ARBA" id="ARBA00022448"/>
    </source>
</evidence>
<reference evidence="8" key="1">
    <citation type="journal article" date="2020" name="Nat. Commun.">
        <title>Genome assembly of wild tea tree DASZ reveals pedigree and selection history of tea varieties.</title>
        <authorList>
            <person name="Zhang W."/>
            <person name="Zhang Y."/>
            <person name="Qiu H."/>
            <person name="Guo Y."/>
            <person name="Wan H."/>
            <person name="Zhang X."/>
            <person name="Scossa F."/>
            <person name="Alseekh S."/>
            <person name="Zhang Q."/>
            <person name="Wang P."/>
            <person name="Xu L."/>
            <person name="Schmidt M.H."/>
            <person name="Jia X."/>
            <person name="Li D."/>
            <person name="Zhu A."/>
            <person name="Guo F."/>
            <person name="Chen W."/>
            <person name="Ni D."/>
            <person name="Usadel B."/>
            <person name="Fernie A.R."/>
            <person name="Wen W."/>
        </authorList>
    </citation>
    <scope>NUCLEOTIDE SEQUENCE [LARGE SCALE GENOMIC DNA]</scope>
    <source>
        <strain evidence="8">cv. G240</strain>
    </source>
</reference>
<evidence type="ECO:0000259" key="6">
    <source>
        <dbReference type="PROSITE" id="PS50166"/>
    </source>
</evidence>
<dbReference type="Pfam" id="PF03810">
    <property type="entry name" value="IBN_N"/>
    <property type="match status" value="1"/>
</dbReference>
<keyword evidence="3" id="KW-0813">Transport</keyword>
<name>A0A7J7HL64_CAMSI</name>
<comment type="similarity">
    <text evidence="2">Belongs to the importin beta family.</text>
</comment>
<feature type="domain" description="Importin N-terminal" evidence="6">
    <location>
        <begin position="66"/>
        <end position="141"/>
    </location>
</feature>
<dbReference type="SMART" id="SM00913">
    <property type="entry name" value="IBN_N"/>
    <property type="match status" value="1"/>
</dbReference>
<dbReference type="SUPFAM" id="SSF48371">
    <property type="entry name" value="ARM repeat"/>
    <property type="match status" value="1"/>
</dbReference>
<dbReference type="Gene3D" id="1.25.10.10">
    <property type="entry name" value="Leucine-rich Repeat Variant"/>
    <property type="match status" value="1"/>
</dbReference>
<dbReference type="PANTHER" id="PTHR10997:SF7">
    <property type="entry name" value="IMPORTIN-11"/>
    <property type="match status" value="1"/>
</dbReference>
<comment type="caution">
    <text evidence="7">The sequence shown here is derived from an EMBL/GenBank/DDBJ whole genome shotgun (WGS) entry which is preliminary data.</text>
</comment>
<protein>
    <recommendedName>
        <fullName evidence="6">Importin N-terminal domain-containing protein</fullName>
    </recommendedName>
</protein>
<dbReference type="GO" id="GO:0005635">
    <property type="term" value="C:nuclear envelope"/>
    <property type="evidence" value="ECO:0007669"/>
    <property type="project" value="TreeGrafter"/>
</dbReference>
<dbReference type="GO" id="GO:0005829">
    <property type="term" value="C:cytosol"/>
    <property type="evidence" value="ECO:0007669"/>
    <property type="project" value="TreeGrafter"/>
</dbReference>
<dbReference type="Pfam" id="PF25758">
    <property type="entry name" value="TPR_IPO11"/>
    <property type="match status" value="1"/>
</dbReference>
<evidence type="ECO:0000256" key="1">
    <source>
        <dbReference type="ARBA" id="ARBA00004123"/>
    </source>
</evidence>
<dbReference type="PANTHER" id="PTHR10997">
    <property type="entry name" value="IMPORTIN-7, 8, 11"/>
    <property type="match status" value="1"/>
</dbReference>
<reference evidence="7 8" key="2">
    <citation type="submission" date="2020-07" db="EMBL/GenBank/DDBJ databases">
        <title>Genome assembly of wild tea tree DASZ reveals pedigree and selection history of tea varieties.</title>
        <authorList>
            <person name="Zhang W."/>
        </authorList>
    </citation>
    <scope>NUCLEOTIDE SEQUENCE [LARGE SCALE GENOMIC DNA]</scope>
    <source>
        <strain evidence="8">cv. G240</strain>
        <tissue evidence="7">Leaf</tissue>
    </source>
</reference>
<keyword evidence="4" id="KW-0539">Nucleus</keyword>
<dbReference type="InterPro" id="IPR011989">
    <property type="entry name" value="ARM-like"/>
</dbReference>
<dbReference type="InterPro" id="IPR016024">
    <property type="entry name" value="ARM-type_fold"/>
</dbReference>
<dbReference type="GO" id="GO:0031267">
    <property type="term" value="F:small GTPase binding"/>
    <property type="evidence" value="ECO:0007669"/>
    <property type="project" value="InterPro"/>
</dbReference>
<keyword evidence="8" id="KW-1185">Reference proteome</keyword>
<organism evidence="7 8">
    <name type="scientific">Camellia sinensis</name>
    <name type="common">Tea plant</name>
    <name type="synonym">Thea sinensis</name>
    <dbReference type="NCBI Taxonomy" id="4442"/>
    <lineage>
        <taxon>Eukaryota</taxon>
        <taxon>Viridiplantae</taxon>
        <taxon>Streptophyta</taxon>
        <taxon>Embryophyta</taxon>
        <taxon>Tracheophyta</taxon>
        <taxon>Spermatophyta</taxon>
        <taxon>Magnoliopsida</taxon>
        <taxon>eudicotyledons</taxon>
        <taxon>Gunneridae</taxon>
        <taxon>Pentapetalae</taxon>
        <taxon>asterids</taxon>
        <taxon>Ericales</taxon>
        <taxon>Theaceae</taxon>
        <taxon>Camellia</taxon>
    </lineage>
</organism>
<evidence type="ECO:0000256" key="4">
    <source>
        <dbReference type="ARBA" id="ARBA00023242"/>
    </source>
</evidence>
<dbReference type="InterPro" id="IPR001494">
    <property type="entry name" value="Importin-beta_N"/>
</dbReference>
<accession>A0A7J7HL64</accession>
<sequence>MASAGPERYISKGAPKLRIPFSEAVSRNRFTLSLQFAMALSASDLPAMYNLLANSLSGDERLRKPAEAALAQSESRPGFCSCLMEVITAKDLASQVDVRLMASLYFKNSINRYWRNRRDSSGIGNEEKKHLRQKLLSHLREENYQIALTLAVLISKIARIDYPKEWPELFSVLAQQLPSADILTSHRIFMILFRTLKELSTKRLASDQKNFAEISSHFFDYSWHLWQSDLQTILHGFSLFSQNLSSNASDLRHDDLYLTCERWLLCVKIIRQLIISGFPSDAKSIQVRPVKEVSPALLNAIQSFLPYYSSFREQHPKFWDFLKRACTKLVKSRHPYSFGDKSVLPPVMDFCLNKITDPEPDVMSFEQFLIQCMKLVKSVLECKEYKPSLTGRVMDENGVTLEQMKKNVSSVAAGVVTSLLPSDRVVLLCNVLIRRYFVLTATDLEVWYQNPESFHHEQDSVLWSEKLRPCAEALYIVLFENHSQLLGPVVVSILQEAMNGCPTSVTEITPGLLLKDAAYGAAAYVYYELSNYLSFKEWFNGALSLELTNDHPNMRIIHRKVALILGQWVSEIKDDTRRSVYCALIKLLQDPDLCVRLAASRSLCFLIEDANFSEKDFSDLLPVCWDFCFKLVEEVQEFDSKVQVLNSISILIAHVDEIIPYADKLVQFFQKESPGESLLQIQLLTALKNFVTALGYQSPICYNMLLPILRCGIDVNSPDELLEDSMLVAANIIEGYIILGGTDFLSLHASTVAKLLDLVVGNVNDRGLLSILPVIEILIQCFPMDVPRLISSTLQKLIVICLTGGDDHDPSKTAVKASSAAILARILVMNINFLAQITSEPSLLLLLQKAGFPVDENILLCLVDIWLDKVDNVTSIQRKAFGLALSIILTLRLPQVLDKLDQILSVCTSVILGGNEDFTEEESSSGNMSPNRHHVPSKGIQEKTDPINQLSLENSVRDNLQTCAALHGESFNLAIGRMHPAAFAQLKQYTKHKGQNVEFTGFIVSLHSDDQRWRSGDLVCLDHSLKDLKVDLICECFLFMHQFITAVIDHFHQNDIKMRIVQNFYQTEELSRFHHFTVCGSDD</sequence>
<gene>
    <name evidence="7" type="ORF">HYC85_006449</name>
</gene>
<feature type="region of interest" description="Disordered" evidence="5">
    <location>
        <begin position="918"/>
        <end position="940"/>
    </location>
</feature>
<evidence type="ECO:0000313" key="8">
    <source>
        <dbReference type="Proteomes" id="UP000593564"/>
    </source>
</evidence>
<dbReference type="PROSITE" id="PS50166">
    <property type="entry name" value="IMPORTIN_B_NT"/>
    <property type="match status" value="1"/>
</dbReference>
<dbReference type="FunFam" id="1.25.10.10:FF:001096">
    <property type="entry name" value="Predicted protein"/>
    <property type="match status" value="1"/>
</dbReference>
<dbReference type="AlphaFoldDB" id="A0A7J7HL64"/>
<evidence type="ECO:0000256" key="2">
    <source>
        <dbReference type="ARBA" id="ARBA00007991"/>
    </source>
</evidence>
<dbReference type="InterPro" id="IPR058669">
    <property type="entry name" value="TPR_IPO7/11-like"/>
</dbReference>
<dbReference type="GO" id="GO:0006606">
    <property type="term" value="P:protein import into nucleus"/>
    <property type="evidence" value="ECO:0007669"/>
    <property type="project" value="TreeGrafter"/>
</dbReference>
<dbReference type="EMBL" id="JACBKZ010000003">
    <property type="protein sequence ID" value="KAF5953593.1"/>
    <property type="molecule type" value="Genomic_DNA"/>
</dbReference>
<proteinExistence type="inferred from homology"/>